<dbReference type="AlphaFoldDB" id="X7EIP0"/>
<protein>
    <submittedName>
        <fullName evidence="2">Argininosuccinate lyase</fullName>
    </submittedName>
</protein>
<dbReference type="RefSeq" id="WP_157577793.1">
    <property type="nucleotide sequence ID" value="NZ_JALZ01000003.1"/>
</dbReference>
<name>X7EIP0_9RHOB</name>
<dbReference type="GO" id="GO:0016829">
    <property type="term" value="F:lyase activity"/>
    <property type="evidence" value="ECO:0007669"/>
    <property type="project" value="UniProtKB-KW"/>
</dbReference>
<dbReference type="PROSITE" id="PS51257">
    <property type="entry name" value="PROKAR_LIPOPROTEIN"/>
    <property type="match status" value="1"/>
</dbReference>
<evidence type="ECO:0000313" key="3">
    <source>
        <dbReference type="Proteomes" id="UP000022447"/>
    </source>
</evidence>
<proteinExistence type="predicted"/>
<keyword evidence="2" id="KW-0456">Lyase</keyword>
<dbReference type="Proteomes" id="UP000022447">
    <property type="component" value="Unassembled WGS sequence"/>
</dbReference>
<organism evidence="2 3">
    <name type="scientific">Roseivivax halodurans JCM 10272</name>
    <dbReference type="NCBI Taxonomy" id="1449350"/>
    <lineage>
        <taxon>Bacteria</taxon>
        <taxon>Pseudomonadati</taxon>
        <taxon>Pseudomonadota</taxon>
        <taxon>Alphaproteobacteria</taxon>
        <taxon>Rhodobacterales</taxon>
        <taxon>Roseobacteraceae</taxon>
        <taxon>Roseivivax</taxon>
    </lineage>
</organism>
<dbReference type="EMBL" id="JALZ01000003">
    <property type="protein sequence ID" value="ETX15777.1"/>
    <property type="molecule type" value="Genomic_DNA"/>
</dbReference>
<reference evidence="2 3" key="1">
    <citation type="submission" date="2014-01" db="EMBL/GenBank/DDBJ databases">
        <title>Roseivivax halodurans JCM 10272 Genome Sequencing.</title>
        <authorList>
            <person name="Lai Q."/>
            <person name="Li G."/>
            <person name="Shao Z."/>
        </authorList>
    </citation>
    <scope>NUCLEOTIDE SEQUENCE [LARGE SCALE GENOMIC DNA]</scope>
    <source>
        <strain evidence="2 3">JCM 10272</strain>
    </source>
</reference>
<keyword evidence="3" id="KW-1185">Reference proteome</keyword>
<dbReference type="STRING" id="1449350.OCH239_11375"/>
<evidence type="ECO:0000256" key="1">
    <source>
        <dbReference type="SAM" id="MobiDB-lite"/>
    </source>
</evidence>
<evidence type="ECO:0000313" key="2">
    <source>
        <dbReference type="EMBL" id="ETX15777.1"/>
    </source>
</evidence>
<feature type="region of interest" description="Disordered" evidence="1">
    <location>
        <begin position="17"/>
        <end position="47"/>
    </location>
</feature>
<comment type="caution">
    <text evidence="2">The sequence shown here is derived from an EMBL/GenBank/DDBJ whole genome shotgun (WGS) entry which is preliminary data.</text>
</comment>
<gene>
    <name evidence="2" type="ORF">OCH239_11375</name>
</gene>
<accession>X7EIP0</accession>
<sequence>MKRLAVLAFVALAACGADGEPERPDPPQRSPGLGISLSGTAGMGIRG</sequence>
<dbReference type="OrthoDB" id="7690651at2"/>
<dbReference type="PATRIC" id="fig|1449350.3.peg.886"/>